<dbReference type="GO" id="GO:0016301">
    <property type="term" value="F:kinase activity"/>
    <property type="evidence" value="ECO:0007669"/>
    <property type="project" value="UniProtKB-KW"/>
</dbReference>
<gene>
    <name evidence="17" type="ORF">P4I72_26105</name>
</gene>
<dbReference type="CDD" id="cd00075">
    <property type="entry name" value="HATPase"/>
    <property type="match status" value="1"/>
</dbReference>
<dbReference type="EMBL" id="JARLKY010000074">
    <property type="protein sequence ID" value="MEC0230612.1"/>
    <property type="molecule type" value="Genomic_DNA"/>
</dbReference>
<evidence type="ECO:0000256" key="3">
    <source>
        <dbReference type="ARBA" id="ARBA00012438"/>
    </source>
</evidence>
<dbReference type="InterPro" id="IPR036890">
    <property type="entry name" value="HATPase_C_sf"/>
</dbReference>
<protein>
    <recommendedName>
        <fullName evidence="3">histidine kinase</fullName>
        <ecNumber evidence="3">2.7.13.3</ecNumber>
    </recommendedName>
</protein>
<dbReference type="Gene3D" id="3.30.565.10">
    <property type="entry name" value="Histidine kinase-like ATPase, C-terminal domain"/>
    <property type="match status" value="1"/>
</dbReference>
<evidence type="ECO:0000256" key="4">
    <source>
        <dbReference type="ARBA" id="ARBA00022475"/>
    </source>
</evidence>
<evidence type="ECO:0000256" key="12">
    <source>
        <dbReference type="ARBA" id="ARBA00023012"/>
    </source>
</evidence>
<accession>A0ABU6G8Z1</accession>
<dbReference type="SMART" id="SM00387">
    <property type="entry name" value="HATPase_c"/>
    <property type="match status" value="1"/>
</dbReference>
<dbReference type="SUPFAM" id="SSF158472">
    <property type="entry name" value="HAMP domain-like"/>
    <property type="match status" value="1"/>
</dbReference>
<evidence type="ECO:0000256" key="6">
    <source>
        <dbReference type="ARBA" id="ARBA00022679"/>
    </source>
</evidence>
<dbReference type="SUPFAM" id="SSF47384">
    <property type="entry name" value="Homodimeric domain of signal transducing histidine kinase"/>
    <property type="match status" value="1"/>
</dbReference>
<evidence type="ECO:0000256" key="1">
    <source>
        <dbReference type="ARBA" id="ARBA00000085"/>
    </source>
</evidence>
<evidence type="ECO:0000256" key="10">
    <source>
        <dbReference type="ARBA" id="ARBA00022840"/>
    </source>
</evidence>
<dbReference type="RefSeq" id="WP_326074630.1">
    <property type="nucleotide sequence ID" value="NZ_JARLKY010000074.1"/>
</dbReference>
<dbReference type="InterPro" id="IPR003661">
    <property type="entry name" value="HisK_dim/P_dom"/>
</dbReference>
<evidence type="ECO:0000256" key="8">
    <source>
        <dbReference type="ARBA" id="ARBA00022741"/>
    </source>
</evidence>
<dbReference type="InterPro" id="IPR036097">
    <property type="entry name" value="HisK_dim/P_sf"/>
</dbReference>
<keyword evidence="12" id="KW-0902">Two-component regulatory system</keyword>
<evidence type="ECO:0000313" key="17">
    <source>
        <dbReference type="EMBL" id="MEC0230612.1"/>
    </source>
</evidence>
<keyword evidence="4" id="KW-1003">Cell membrane</keyword>
<evidence type="ECO:0000259" key="15">
    <source>
        <dbReference type="PROSITE" id="PS50109"/>
    </source>
</evidence>
<keyword evidence="13 14" id="KW-0472">Membrane</keyword>
<dbReference type="PRINTS" id="PR00344">
    <property type="entry name" value="BCTRLSENSOR"/>
</dbReference>
<keyword evidence="6" id="KW-0808">Transferase</keyword>
<keyword evidence="5" id="KW-0597">Phosphoprotein</keyword>
<evidence type="ECO:0000256" key="9">
    <source>
        <dbReference type="ARBA" id="ARBA00022777"/>
    </source>
</evidence>
<keyword evidence="11 14" id="KW-1133">Transmembrane helix</keyword>
<keyword evidence="18" id="KW-1185">Reference proteome</keyword>
<keyword evidence="9 17" id="KW-0418">Kinase</keyword>
<feature type="transmembrane region" description="Helical" evidence="14">
    <location>
        <begin position="7"/>
        <end position="30"/>
    </location>
</feature>
<feature type="domain" description="Histidine kinase" evidence="15">
    <location>
        <begin position="254"/>
        <end position="483"/>
    </location>
</feature>
<comment type="catalytic activity">
    <reaction evidence="1">
        <text>ATP + protein L-histidine = ADP + protein N-phospho-L-histidine.</text>
        <dbReference type="EC" id="2.7.13.3"/>
    </reaction>
</comment>
<dbReference type="Gene3D" id="1.10.287.130">
    <property type="match status" value="1"/>
</dbReference>
<dbReference type="Proteomes" id="UP001338137">
    <property type="component" value="Unassembled WGS sequence"/>
</dbReference>
<dbReference type="Pfam" id="PF00512">
    <property type="entry name" value="HisKA"/>
    <property type="match status" value="1"/>
</dbReference>
<dbReference type="SUPFAM" id="SSF55874">
    <property type="entry name" value="ATPase domain of HSP90 chaperone/DNA topoisomerase II/histidine kinase"/>
    <property type="match status" value="1"/>
</dbReference>
<dbReference type="CDD" id="cd06225">
    <property type="entry name" value="HAMP"/>
    <property type="match status" value="1"/>
</dbReference>
<keyword evidence="7 14" id="KW-0812">Transmembrane</keyword>
<dbReference type="PANTHER" id="PTHR45436">
    <property type="entry name" value="SENSOR HISTIDINE KINASE YKOH"/>
    <property type="match status" value="1"/>
</dbReference>
<evidence type="ECO:0000313" key="18">
    <source>
        <dbReference type="Proteomes" id="UP001338137"/>
    </source>
</evidence>
<organism evidence="17 18">
    <name type="scientific">Paenibacillus alba</name>
    <dbReference type="NCBI Taxonomy" id="1197127"/>
    <lineage>
        <taxon>Bacteria</taxon>
        <taxon>Bacillati</taxon>
        <taxon>Bacillota</taxon>
        <taxon>Bacilli</taxon>
        <taxon>Bacillales</taxon>
        <taxon>Paenibacillaceae</taxon>
        <taxon>Paenibacillus</taxon>
    </lineage>
</organism>
<dbReference type="PROSITE" id="PS50885">
    <property type="entry name" value="HAMP"/>
    <property type="match status" value="1"/>
</dbReference>
<dbReference type="PROSITE" id="PS50109">
    <property type="entry name" value="HIS_KIN"/>
    <property type="match status" value="1"/>
</dbReference>
<feature type="domain" description="HAMP" evidence="16">
    <location>
        <begin position="185"/>
        <end position="239"/>
    </location>
</feature>
<dbReference type="EC" id="2.7.13.3" evidence="3"/>
<keyword evidence="10" id="KW-0067">ATP-binding</keyword>
<comment type="subcellular location">
    <subcellularLocation>
        <location evidence="2">Cell membrane</location>
        <topology evidence="2">Multi-pass membrane protein</topology>
    </subcellularLocation>
</comment>
<dbReference type="InterPro" id="IPR050428">
    <property type="entry name" value="TCS_sensor_his_kinase"/>
</dbReference>
<sequence length="492" mass="56327">MTIRLRLTLLYSGILGFVLLIFGVSLYFFLQFYMFNDFKKTLRAQTTQIQRNVAYQLELSPKGWNLLIQLDDFDTVSSGMFMQITNFTSGYKTKSSNLRKVDLPYSTEFLQNNKVGYYSIESIHNTPFLIYNDPFLLNGKLVGVLQAAYNVGVIESFLTNLRWILSILSLFVVALATYLGWLFSRKALKPIYTLIHATKNIKNSEDFGIRINYKGPLDEIGLLSDTMDKMLERIQTIYVELDKSSETQRRFVADASHELRTPLTTIHGNAELLYKMWQSLRLKLAHQAEREEIELSIEALQDITDESRRMGRLVNDLLSLARVDAGLQINKEIHELKPIVEKVVRKAEFLPKSVSVKWSAEHIELLRNLYISGDADYVQQLLFIFIDNAFKFTPEGSVKMDVERTGNKIAILIKDTGIGMDDDDLVHIFERFYRADTSRGKTPGTGLGLSIAKWILDMHEGAVEVASCKGRGSVFKIWLPLHVVHNERLIND</sequence>
<proteinExistence type="predicted"/>
<name>A0ABU6G8Z1_9BACL</name>
<evidence type="ECO:0000256" key="11">
    <source>
        <dbReference type="ARBA" id="ARBA00022989"/>
    </source>
</evidence>
<dbReference type="SMART" id="SM00304">
    <property type="entry name" value="HAMP"/>
    <property type="match status" value="1"/>
</dbReference>
<evidence type="ECO:0000259" key="16">
    <source>
        <dbReference type="PROSITE" id="PS50885"/>
    </source>
</evidence>
<dbReference type="Pfam" id="PF02518">
    <property type="entry name" value="HATPase_c"/>
    <property type="match status" value="1"/>
</dbReference>
<evidence type="ECO:0000256" key="5">
    <source>
        <dbReference type="ARBA" id="ARBA00022553"/>
    </source>
</evidence>
<dbReference type="CDD" id="cd00082">
    <property type="entry name" value="HisKA"/>
    <property type="match status" value="1"/>
</dbReference>
<evidence type="ECO:0000256" key="13">
    <source>
        <dbReference type="ARBA" id="ARBA00023136"/>
    </source>
</evidence>
<dbReference type="InterPro" id="IPR004358">
    <property type="entry name" value="Sig_transdc_His_kin-like_C"/>
</dbReference>
<dbReference type="PANTHER" id="PTHR45436:SF5">
    <property type="entry name" value="SENSOR HISTIDINE KINASE TRCS"/>
    <property type="match status" value="1"/>
</dbReference>
<evidence type="ECO:0000256" key="7">
    <source>
        <dbReference type="ARBA" id="ARBA00022692"/>
    </source>
</evidence>
<evidence type="ECO:0000256" key="2">
    <source>
        <dbReference type="ARBA" id="ARBA00004651"/>
    </source>
</evidence>
<dbReference type="InterPro" id="IPR003594">
    <property type="entry name" value="HATPase_dom"/>
</dbReference>
<feature type="transmembrane region" description="Helical" evidence="14">
    <location>
        <begin position="163"/>
        <end position="183"/>
    </location>
</feature>
<dbReference type="Gene3D" id="6.10.340.10">
    <property type="match status" value="1"/>
</dbReference>
<reference evidence="17 18" key="1">
    <citation type="submission" date="2023-03" db="EMBL/GenBank/DDBJ databases">
        <title>Bacillus Genome Sequencing.</title>
        <authorList>
            <person name="Dunlap C."/>
        </authorList>
    </citation>
    <scope>NUCLEOTIDE SEQUENCE [LARGE SCALE GENOMIC DNA]</scope>
    <source>
        <strain evidence="17 18">BD-533</strain>
    </source>
</reference>
<comment type="caution">
    <text evidence="17">The sequence shown here is derived from an EMBL/GenBank/DDBJ whole genome shotgun (WGS) entry which is preliminary data.</text>
</comment>
<evidence type="ECO:0000256" key="14">
    <source>
        <dbReference type="SAM" id="Phobius"/>
    </source>
</evidence>
<dbReference type="SMART" id="SM00388">
    <property type="entry name" value="HisKA"/>
    <property type="match status" value="1"/>
</dbReference>
<dbReference type="InterPro" id="IPR005467">
    <property type="entry name" value="His_kinase_dom"/>
</dbReference>
<dbReference type="InterPro" id="IPR003660">
    <property type="entry name" value="HAMP_dom"/>
</dbReference>
<keyword evidence="8" id="KW-0547">Nucleotide-binding</keyword>